<dbReference type="AlphaFoldDB" id="A0AA35R0N0"/>
<comment type="caution">
    <text evidence="1">The sequence shown here is derived from an EMBL/GenBank/DDBJ whole genome shotgun (WGS) entry which is preliminary data.</text>
</comment>
<dbReference type="Proteomes" id="UP001174909">
    <property type="component" value="Unassembled WGS sequence"/>
</dbReference>
<keyword evidence="2" id="KW-1185">Reference proteome</keyword>
<proteinExistence type="predicted"/>
<evidence type="ECO:0000313" key="1">
    <source>
        <dbReference type="EMBL" id="CAI7999553.1"/>
    </source>
</evidence>
<sequence>MVGERGRNTGRGDWLRARRPFTQELRHELSFLHWVAAGVVWRELWRLLVGEEVRVEVVHSMRSLC</sequence>
<accession>A0AA35R0N0</accession>
<name>A0AA35R0N0_GEOBA</name>
<dbReference type="EMBL" id="CASHTH010000379">
    <property type="protein sequence ID" value="CAI7999553.1"/>
    <property type="molecule type" value="Genomic_DNA"/>
</dbReference>
<protein>
    <submittedName>
        <fullName evidence="1">Uncharacterized protein</fullName>
    </submittedName>
</protein>
<reference evidence="1" key="1">
    <citation type="submission" date="2023-03" db="EMBL/GenBank/DDBJ databases">
        <authorList>
            <person name="Steffen K."/>
            <person name="Cardenas P."/>
        </authorList>
    </citation>
    <scope>NUCLEOTIDE SEQUENCE</scope>
</reference>
<gene>
    <name evidence="1" type="ORF">GBAR_LOCUS2742</name>
</gene>
<evidence type="ECO:0000313" key="2">
    <source>
        <dbReference type="Proteomes" id="UP001174909"/>
    </source>
</evidence>
<organism evidence="1 2">
    <name type="scientific">Geodia barretti</name>
    <name type="common">Barrett's horny sponge</name>
    <dbReference type="NCBI Taxonomy" id="519541"/>
    <lineage>
        <taxon>Eukaryota</taxon>
        <taxon>Metazoa</taxon>
        <taxon>Porifera</taxon>
        <taxon>Demospongiae</taxon>
        <taxon>Heteroscleromorpha</taxon>
        <taxon>Tetractinellida</taxon>
        <taxon>Astrophorina</taxon>
        <taxon>Geodiidae</taxon>
        <taxon>Geodia</taxon>
    </lineage>
</organism>